<name>A0A6L9Y8J5_9BURK</name>
<comment type="caution">
    <text evidence="1">The sequence shown here is derived from an EMBL/GenBank/DDBJ whole genome shotgun (WGS) entry which is preliminary data.</text>
</comment>
<sequence>MAYNRFRYYDPESGSYISSDPIGLSGGERPFGYFDNPIGWVDPFGLAKCPSKYSHLTREQRQARINALAEANAQRRLQEMQAQNPRSHFLDRYGA</sequence>
<dbReference type="EMBL" id="JAAGYR010000012">
    <property type="protein sequence ID" value="NEN76064.1"/>
    <property type="molecule type" value="Genomic_DNA"/>
</dbReference>
<keyword evidence="2" id="KW-1185">Reference proteome</keyword>
<reference evidence="1 2" key="1">
    <citation type="submission" date="2020-02" db="EMBL/GenBank/DDBJ databases">
        <title>Pelistega sp. NLN82 were isolated from wild rodents of the Hainan Island.</title>
        <authorList>
            <person name="Niu N."/>
            <person name="Zhou J."/>
        </authorList>
    </citation>
    <scope>NUCLEOTIDE SEQUENCE [LARGE SCALE GENOMIC DNA]</scope>
    <source>
        <strain evidence="1 2">NLN82</strain>
    </source>
</reference>
<evidence type="ECO:0000313" key="2">
    <source>
        <dbReference type="Proteomes" id="UP000477651"/>
    </source>
</evidence>
<dbReference type="Gene3D" id="2.180.10.10">
    <property type="entry name" value="RHS repeat-associated core"/>
    <property type="match status" value="1"/>
</dbReference>
<dbReference type="NCBIfam" id="TIGR03696">
    <property type="entry name" value="Rhs_assc_core"/>
    <property type="match status" value="1"/>
</dbReference>
<accession>A0A6L9Y8J5</accession>
<dbReference type="AlphaFoldDB" id="A0A6L9Y8J5"/>
<evidence type="ECO:0000313" key="1">
    <source>
        <dbReference type="EMBL" id="NEN76064.1"/>
    </source>
</evidence>
<organism evidence="1 2">
    <name type="scientific">Pelistega ratti</name>
    <dbReference type="NCBI Taxonomy" id="2652177"/>
    <lineage>
        <taxon>Bacteria</taxon>
        <taxon>Pseudomonadati</taxon>
        <taxon>Pseudomonadota</taxon>
        <taxon>Betaproteobacteria</taxon>
        <taxon>Burkholderiales</taxon>
        <taxon>Alcaligenaceae</taxon>
        <taxon>Pelistega</taxon>
    </lineage>
</organism>
<dbReference type="Proteomes" id="UP000477651">
    <property type="component" value="Unassembled WGS sequence"/>
</dbReference>
<proteinExistence type="predicted"/>
<protein>
    <submittedName>
        <fullName evidence="1">RHS repeat-associated core domain-containing protein</fullName>
    </submittedName>
</protein>
<gene>
    <name evidence="1" type="ORF">F9B74_06980</name>
</gene>
<dbReference type="InterPro" id="IPR022385">
    <property type="entry name" value="Rhs_assc_core"/>
</dbReference>